<dbReference type="Proteomes" id="UP001057402">
    <property type="component" value="Chromosome 5"/>
</dbReference>
<comment type="caution">
    <text evidence="1">The sequence shown here is derived from an EMBL/GenBank/DDBJ whole genome shotgun (WGS) entry which is preliminary data.</text>
</comment>
<keyword evidence="2" id="KW-1185">Reference proteome</keyword>
<name>A0ACB9QU16_9MYRT</name>
<organism evidence="1 2">
    <name type="scientific">Melastoma candidum</name>
    <dbReference type="NCBI Taxonomy" id="119954"/>
    <lineage>
        <taxon>Eukaryota</taxon>
        <taxon>Viridiplantae</taxon>
        <taxon>Streptophyta</taxon>
        <taxon>Embryophyta</taxon>
        <taxon>Tracheophyta</taxon>
        <taxon>Spermatophyta</taxon>
        <taxon>Magnoliopsida</taxon>
        <taxon>eudicotyledons</taxon>
        <taxon>Gunneridae</taxon>
        <taxon>Pentapetalae</taxon>
        <taxon>rosids</taxon>
        <taxon>malvids</taxon>
        <taxon>Myrtales</taxon>
        <taxon>Melastomataceae</taxon>
        <taxon>Melastomatoideae</taxon>
        <taxon>Melastomateae</taxon>
        <taxon>Melastoma</taxon>
    </lineage>
</organism>
<protein>
    <submittedName>
        <fullName evidence="1">Uncharacterized protein</fullName>
    </submittedName>
</protein>
<reference evidence="2" key="1">
    <citation type="journal article" date="2023" name="Front. Plant Sci.">
        <title>Chromosomal-level genome assembly of Melastoma candidum provides insights into trichome evolution.</title>
        <authorList>
            <person name="Zhong Y."/>
            <person name="Wu W."/>
            <person name="Sun C."/>
            <person name="Zou P."/>
            <person name="Liu Y."/>
            <person name="Dai S."/>
            <person name="Zhou R."/>
        </authorList>
    </citation>
    <scope>NUCLEOTIDE SEQUENCE [LARGE SCALE GENOMIC DNA]</scope>
</reference>
<sequence length="220" mass="24340">MSTNNNISKTNHKNLAVSVDLGCSLSCLKPKKLLSAVFRPKPRHCPPTPQSKSRHNRSNCSPFLSRSFSFSSATSYRQDLAATATTISASSSFSPPSHPYSDYNINSLQDLLESESDLDSKPVKGFGKIDGEGVAVEKDSHDPYLDFRHSMLQMIIENEIYAREDLRELLGCFLQLNSPCYHGVIVRAFTEIWNGVSSVGSRNPSPNPAPYGYTPSWGDY</sequence>
<evidence type="ECO:0000313" key="2">
    <source>
        <dbReference type="Proteomes" id="UP001057402"/>
    </source>
</evidence>
<proteinExistence type="predicted"/>
<evidence type="ECO:0000313" key="1">
    <source>
        <dbReference type="EMBL" id="KAI4370155.1"/>
    </source>
</evidence>
<gene>
    <name evidence="1" type="ORF">MLD38_018531</name>
</gene>
<accession>A0ACB9QU16</accession>
<dbReference type="EMBL" id="CM042884">
    <property type="protein sequence ID" value="KAI4370155.1"/>
    <property type="molecule type" value="Genomic_DNA"/>
</dbReference>